<comment type="function">
    <text evidence="12">Orphan nuclear receptor of retinal photoreceptor cells. Transcriptional factor that is an activator of rod development and repressor of cone development. Binds the promoter region of a number of rod- and cone-specific genes, including rhodopsin, M- and S-opsin and rod-specific phosphodiesterase beta subunit. Enhances rhodopsin expression. Represses M- and S-cone opsin expression.</text>
</comment>
<dbReference type="SMART" id="SM00430">
    <property type="entry name" value="HOLI"/>
    <property type="match status" value="1"/>
</dbReference>
<name>T1JSM3_TETUR</name>
<dbReference type="Proteomes" id="UP000015104">
    <property type="component" value="Unassembled WGS sequence"/>
</dbReference>
<dbReference type="CDD" id="cd06970">
    <property type="entry name" value="NR_DBD_PNR"/>
    <property type="match status" value="1"/>
</dbReference>
<evidence type="ECO:0000259" key="19">
    <source>
        <dbReference type="PROSITE" id="PS51843"/>
    </source>
</evidence>
<evidence type="ECO:0000256" key="6">
    <source>
        <dbReference type="ARBA" id="ARBA00022843"/>
    </source>
</evidence>
<reference evidence="20" key="2">
    <citation type="submission" date="2015-06" db="UniProtKB">
        <authorList>
            <consortium name="EnsemblMetazoa"/>
        </authorList>
    </citation>
    <scope>IDENTIFICATION</scope>
</reference>
<evidence type="ECO:0000259" key="18">
    <source>
        <dbReference type="PROSITE" id="PS51030"/>
    </source>
</evidence>
<evidence type="ECO:0000313" key="21">
    <source>
        <dbReference type="Proteomes" id="UP000015104"/>
    </source>
</evidence>
<keyword evidence="10 16" id="KW-0675">Receptor</keyword>
<dbReference type="FunFam" id="1.10.565.10:FF:000022">
    <property type="entry name" value="Nuclear receptor subfamily 2 group E member 3"/>
    <property type="match status" value="1"/>
</dbReference>
<comment type="subcellular location">
    <subcellularLocation>
        <location evidence="1 16">Nucleus</location>
    </subcellularLocation>
</comment>
<feature type="domain" description="Nuclear receptor" evidence="18">
    <location>
        <begin position="97"/>
        <end position="173"/>
    </location>
</feature>
<dbReference type="InterPro" id="IPR001723">
    <property type="entry name" value="Nuclear_hrmn_rcpt"/>
</dbReference>
<keyword evidence="6" id="KW-0832">Ubl conjugation</keyword>
<feature type="domain" description="NR LBD" evidence="19">
    <location>
        <begin position="295"/>
        <end position="523"/>
    </location>
</feature>
<evidence type="ECO:0000256" key="12">
    <source>
        <dbReference type="ARBA" id="ARBA00053319"/>
    </source>
</evidence>
<proteinExistence type="inferred from homology"/>
<dbReference type="Gene3D" id="3.30.50.10">
    <property type="entry name" value="Erythroid Transcription Factor GATA-1, subunit A"/>
    <property type="match status" value="1"/>
</dbReference>
<evidence type="ECO:0000256" key="13">
    <source>
        <dbReference type="ARBA" id="ARBA00071097"/>
    </source>
</evidence>
<feature type="compositionally biased region" description="Basic and acidic residues" evidence="17">
    <location>
        <begin position="240"/>
        <end position="258"/>
    </location>
</feature>
<evidence type="ECO:0000256" key="10">
    <source>
        <dbReference type="ARBA" id="ARBA00023170"/>
    </source>
</evidence>
<dbReference type="EnsemblMetazoa" id="tetur01g11040.1">
    <property type="protein sequence ID" value="tetur01g11040.1"/>
    <property type="gene ID" value="tetur01g11040"/>
</dbReference>
<dbReference type="AlphaFoldDB" id="T1JSM3"/>
<dbReference type="PROSITE" id="PS51030">
    <property type="entry name" value="NUCLEAR_REC_DBD_2"/>
    <property type="match status" value="1"/>
</dbReference>
<keyword evidence="11 16" id="KW-0539">Nucleus</keyword>
<dbReference type="HOGENOM" id="CLU_007368_20_3_1"/>
<dbReference type="PROSITE" id="PS51843">
    <property type="entry name" value="NR_LBD"/>
    <property type="match status" value="1"/>
</dbReference>
<comment type="similarity">
    <text evidence="16">Belongs to the nuclear hormone receptor family.</text>
</comment>
<reference evidence="21" key="1">
    <citation type="submission" date="2011-08" db="EMBL/GenBank/DDBJ databases">
        <authorList>
            <person name="Rombauts S."/>
        </authorList>
    </citation>
    <scope>NUCLEOTIDE SEQUENCE</scope>
    <source>
        <strain evidence="21">London</strain>
    </source>
</reference>
<dbReference type="GO" id="GO:0003700">
    <property type="term" value="F:DNA-binding transcription factor activity"/>
    <property type="evidence" value="ECO:0007669"/>
    <property type="project" value="InterPro"/>
</dbReference>
<evidence type="ECO:0000256" key="5">
    <source>
        <dbReference type="ARBA" id="ARBA00022833"/>
    </source>
</evidence>
<dbReference type="InterPro" id="IPR000536">
    <property type="entry name" value="Nucl_hrmn_rcpt_lig-bd"/>
</dbReference>
<keyword evidence="4 16" id="KW-0863">Zinc-finger</keyword>
<dbReference type="Pfam" id="PF00104">
    <property type="entry name" value="Hormone_recep"/>
    <property type="match status" value="1"/>
</dbReference>
<evidence type="ECO:0000256" key="17">
    <source>
        <dbReference type="SAM" id="MobiDB-lite"/>
    </source>
</evidence>
<dbReference type="eggNOG" id="KOG3575">
    <property type="taxonomic scope" value="Eukaryota"/>
</dbReference>
<dbReference type="Pfam" id="PF00105">
    <property type="entry name" value="zf-C4"/>
    <property type="match status" value="1"/>
</dbReference>
<evidence type="ECO:0000256" key="8">
    <source>
        <dbReference type="ARBA" id="ARBA00023125"/>
    </source>
</evidence>
<dbReference type="SUPFAM" id="SSF48508">
    <property type="entry name" value="Nuclear receptor ligand-binding domain"/>
    <property type="match status" value="1"/>
</dbReference>
<dbReference type="PRINTS" id="PR00398">
    <property type="entry name" value="STRDHORMONER"/>
</dbReference>
<evidence type="ECO:0000256" key="16">
    <source>
        <dbReference type="RuleBase" id="RU004334"/>
    </source>
</evidence>
<dbReference type="EMBL" id="CAEY01000463">
    <property type="status" value="NOT_ANNOTATED_CDS"/>
    <property type="molecule type" value="Genomic_DNA"/>
</dbReference>
<keyword evidence="5 16" id="KW-0862">Zinc</keyword>
<dbReference type="GO" id="GO:0008270">
    <property type="term" value="F:zinc ion binding"/>
    <property type="evidence" value="ECO:0007669"/>
    <property type="project" value="UniProtKB-KW"/>
</dbReference>
<evidence type="ECO:0000256" key="1">
    <source>
        <dbReference type="ARBA" id="ARBA00004123"/>
    </source>
</evidence>
<keyword evidence="8 16" id="KW-0238">DNA-binding</keyword>
<evidence type="ECO:0000256" key="3">
    <source>
        <dbReference type="ARBA" id="ARBA00022723"/>
    </source>
</evidence>
<dbReference type="PROSITE" id="PS00031">
    <property type="entry name" value="NUCLEAR_REC_DBD_1"/>
    <property type="match status" value="1"/>
</dbReference>
<dbReference type="GO" id="GO:0045944">
    <property type="term" value="P:positive regulation of transcription by RNA polymerase II"/>
    <property type="evidence" value="ECO:0007669"/>
    <property type="project" value="UniProtKB-ARBA"/>
</dbReference>
<keyword evidence="9 16" id="KW-0804">Transcription</keyword>
<dbReference type="STRING" id="32264.T1JSM3"/>
<dbReference type="InterPro" id="IPR050274">
    <property type="entry name" value="Nuclear_hormone_rcpt_NR2"/>
</dbReference>
<dbReference type="InterPro" id="IPR013088">
    <property type="entry name" value="Znf_NHR/GATA"/>
</dbReference>
<dbReference type="PANTHER" id="PTHR24083">
    <property type="entry name" value="NUCLEAR HORMONE RECEPTOR"/>
    <property type="match status" value="1"/>
</dbReference>
<dbReference type="SUPFAM" id="SSF57716">
    <property type="entry name" value="Glucocorticoid receptor-like (DNA-binding domain)"/>
    <property type="match status" value="1"/>
</dbReference>
<dbReference type="Gene3D" id="1.10.565.10">
    <property type="entry name" value="Retinoid X Receptor"/>
    <property type="match status" value="1"/>
</dbReference>
<evidence type="ECO:0000256" key="9">
    <source>
        <dbReference type="ARBA" id="ARBA00023163"/>
    </source>
</evidence>
<evidence type="ECO:0000256" key="2">
    <source>
        <dbReference type="ARBA" id="ARBA00022499"/>
    </source>
</evidence>
<evidence type="ECO:0000256" key="15">
    <source>
        <dbReference type="ARBA" id="ARBA00082944"/>
    </source>
</evidence>
<keyword evidence="21" id="KW-1185">Reference proteome</keyword>
<sequence>MIEIIEIIQLMTMLTMAQDHQAQILTLLTWLDHQVQVQPHKIMKEHHLKMLVKHQYCQGFAIKHNSSFPFQTNDIQSDRGEHFRGSSAASLKRPSPGLMCVVCGDTSSGKHYGILACNGCSGFFKRSVRRNLMYRCQAGNGNCIIDKQHRNQCQACRLKKCIAMGMNKYAVQNERQPRNTATIRPETLNEGESERLLREGVAATVNALFTTNSGIRSLNSSQNHGGIQFPITNQYQVSPESRDGMRNGNEPKDENGKVTDLDETTHFEYANSLSYKTSSSSSSTTTALANCNNNNSMAFVYQPSTILDSTLPGLIACHQESIYETSARLLFMAVKWAKNLPSFGSLTFRDQVILLEESWSELFLLCAIQWCLPLENCQLFSVNSVSSSSSSSSSVSPNESNHLISSGDRTTDLRVLNDIFNRFKSIGVDPGEFACLKALSLFKPEARGLKDVIRIENMQDQAQIMLLQHEKGHNPASPTRFGRLLLLLVSLRFISADRIGAIYFQRTIGNTPMEKLLCDMFKC</sequence>
<dbReference type="InterPro" id="IPR001628">
    <property type="entry name" value="Znf_hrmn_rcpt"/>
</dbReference>
<keyword evidence="7 16" id="KW-0805">Transcription regulation</keyword>
<evidence type="ECO:0000256" key="4">
    <source>
        <dbReference type="ARBA" id="ARBA00022771"/>
    </source>
</evidence>
<accession>T1JSM3</accession>
<dbReference type="GO" id="GO:0005634">
    <property type="term" value="C:nucleus"/>
    <property type="evidence" value="ECO:0007669"/>
    <property type="project" value="UniProtKB-SubCell"/>
</dbReference>
<dbReference type="SMART" id="SM00399">
    <property type="entry name" value="ZnF_C4"/>
    <property type="match status" value="1"/>
</dbReference>
<evidence type="ECO:0000256" key="14">
    <source>
        <dbReference type="ARBA" id="ARBA00079595"/>
    </source>
</evidence>
<keyword evidence="3 16" id="KW-0479">Metal-binding</keyword>
<keyword evidence="2" id="KW-1017">Isopeptide bond</keyword>
<dbReference type="GO" id="GO:0043565">
    <property type="term" value="F:sequence-specific DNA binding"/>
    <property type="evidence" value="ECO:0007669"/>
    <property type="project" value="InterPro"/>
</dbReference>
<evidence type="ECO:0000256" key="7">
    <source>
        <dbReference type="ARBA" id="ARBA00023015"/>
    </source>
</evidence>
<dbReference type="PRINTS" id="PR00047">
    <property type="entry name" value="STROIDFINGER"/>
</dbReference>
<dbReference type="InterPro" id="IPR035500">
    <property type="entry name" value="NHR-like_dom_sf"/>
</dbReference>
<protein>
    <recommendedName>
        <fullName evidence="13">Photoreceptor-specific nuclear receptor</fullName>
    </recommendedName>
    <alternativeName>
        <fullName evidence="14">Nuclear receptor subfamily 2 group E member 3</fullName>
    </alternativeName>
    <alternativeName>
        <fullName evidence="15">Retina-specific nuclear receptor</fullName>
    </alternativeName>
</protein>
<organism evidence="20 21">
    <name type="scientific">Tetranychus urticae</name>
    <name type="common">Two-spotted spider mite</name>
    <dbReference type="NCBI Taxonomy" id="32264"/>
    <lineage>
        <taxon>Eukaryota</taxon>
        <taxon>Metazoa</taxon>
        <taxon>Ecdysozoa</taxon>
        <taxon>Arthropoda</taxon>
        <taxon>Chelicerata</taxon>
        <taxon>Arachnida</taxon>
        <taxon>Acari</taxon>
        <taxon>Acariformes</taxon>
        <taxon>Trombidiformes</taxon>
        <taxon>Prostigmata</taxon>
        <taxon>Eleutherengona</taxon>
        <taxon>Raphignathae</taxon>
        <taxon>Tetranychoidea</taxon>
        <taxon>Tetranychidae</taxon>
        <taxon>Tetranychus</taxon>
    </lineage>
</organism>
<dbReference type="FunFam" id="3.30.50.10:FF:000028">
    <property type="entry name" value="Nuclear receptor subfamily 2, group E, member 3"/>
    <property type="match status" value="1"/>
</dbReference>
<evidence type="ECO:0000313" key="20">
    <source>
        <dbReference type="EnsemblMetazoa" id="tetur01g11040.1"/>
    </source>
</evidence>
<evidence type="ECO:0000256" key="11">
    <source>
        <dbReference type="ARBA" id="ARBA00023242"/>
    </source>
</evidence>
<feature type="region of interest" description="Disordered" evidence="17">
    <location>
        <begin position="239"/>
        <end position="258"/>
    </location>
</feature>